<dbReference type="STRING" id="35608.A0A2U1LCL4"/>
<evidence type="ECO:0000256" key="1">
    <source>
        <dbReference type="ARBA" id="ARBA00001971"/>
    </source>
</evidence>
<dbReference type="PANTHER" id="PTHR47947:SF39">
    <property type="entry name" value="CYTOCHROME P450"/>
    <property type="match status" value="1"/>
</dbReference>
<proteinExistence type="inferred from homology"/>
<dbReference type="FunFam" id="1.10.630.10:FF:000026">
    <property type="entry name" value="Cytochrome P450 82C4"/>
    <property type="match status" value="1"/>
</dbReference>
<keyword evidence="11" id="KW-1185">Reference proteome</keyword>
<evidence type="ECO:0000313" key="10">
    <source>
        <dbReference type="EMBL" id="PWA46706.1"/>
    </source>
</evidence>
<evidence type="ECO:0000256" key="5">
    <source>
        <dbReference type="ARBA" id="ARBA00023004"/>
    </source>
</evidence>
<dbReference type="InterPro" id="IPR017972">
    <property type="entry name" value="Cyt_P450_CS"/>
</dbReference>
<keyword evidence="6 8" id="KW-0503">Monooxygenase</keyword>
<dbReference type="Pfam" id="PF00067">
    <property type="entry name" value="p450"/>
    <property type="match status" value="1"/>
</dbReference>
<comment type="similarity">
    <text evidence="8">Belongs to the cytochrome P450 family.</text>
</comment>
<dbReference type="InterPro" id="IPR001128">
    <property type="entry name" value="Cyt_P450"/>
</dbReference>
<evidence type="ECO:0008006" key="12">
    <source>
        <dbReference type="Google" id="ProtNLM"/>
    </source>
</evidence>
<dbReference type="PRINTS" id="PR00385">
    <property type="entry name" value="P450"/>
</dbReference>
<feature type="transmembrane region" description="Helical" evidence="9">
    <location>
        <begin position="12"/>
        <end position="29"/>
    </location>
</feature>
<dbReference type="GO" id="GO:0005506">
    <property type="term" value="F:iron ion binding"/>
    <property type="evidence" value="ECO:0007669"/>
    <property type="project" value="InterPro"/>
</dbReference>
<evidence type="ECO:0000256" key="7">
    <source>
        <dbReference type="PIRSR" id="PIRSR602401-1"/>
    </source>
</evidence>
<keyword evidence="9" id="KW-0812">Transmembrane</keyword>
<evidence type="ECO:0000256" key="2">
    <source>
        <dbReference type="ARBA" id="ARBA00022617"/>
    </source>
</evidence>
<keyword evidence="2 7" id="KW-0349">Heme</keyword>
<dbReference type="Proteomes" id="UP000245207">
    <property type="component" value="Unassembled WGS sequence"/>
</dbReference>
<dbReference type="PANTHER" id="PTHR47947">
    <property type="entry name" value="CYTOCHROME P450 82C3-RELATED"/>
    <property type="match status" value="1"/>
</dbReference>
<dbReference type="Gene3D" id="1.10.630.10">
    <property type="entry name" value="Cytochrome P450"/>
    <property type="match status" value="1"/>
</dbReference>
<keyword evidence="5 7" id="KW-0408">Iron</keyword>
<accession>A0A2U1LCL4</accession>
<gene>
    <name evidence="10" type="ORF">CTI12_AA505920</name>
</gene>
<evidence type="ECO:0000256" key="9">
    <source>
        <dbReference type="SAM" id="Phobius"/>
    </source>
</evidence>
<comment type="cofactor">
    <cofactor evidence="1 7">
        <name>heme</name>
        <dbReference type="ChEBI" id="CHEBI:30413"/>
    </cofactor>
</comment>
<protein>
    <recommendedName>
        <fullName evidence="12">Cytochrome P450</fullName>
    </recommendedName>
</protein>
<comment type="caution">
    <text evidence="10">The sequence shown here is derived from an EMBL/GenBank/DDBJ whole genome shotgun (WGS) entry which is preliminary data.</text>
</comment>
<keyword evidence="3 7" id="KW-0479">Metal-binding</keyword>
<keyword evidence="4 8" id="KW-0560">Oxidoreductase</keyword>
<evidence type="ECO:0000256" key="8">
    <source>
        <dbReference type="RuleBase" id="RU000461"/>
    </source>
</evidence>
<dbReference type="SUPFAM" id="SSF48264">
    <property type="entry name" value="Cytochrome P450"/>
    <property type="match status" value="1"/>
</dbReference>
<dbReference type="PRINTS" id="PR00463">
    <property type="entry name" value="EP450I"/>
</dbReference>
<dbReference type="GO" id="GO:0016705">
    <property type="term" value="F:oxidoreductase activity, acting on paired donors, with incorporation or reduction of molecular oxygen"/>
    <property type="evidence" value="ECO:0007669"/>
    <property type="project" value="InterPro"/>
</dbReference>
<dbReference type="GO" id="GO:0020037">
    <property type="term" value="F:heme binding"/>
    <property type="evidence" value="ECO:0007669"/>
    <property type="project" value="InterPro"/>
</dbReference>
<dbReference type="InterPro" id="IPR002401">
    <property type="entry name" value="Cyt_P450_E_grp-I"/>
</dbReference>
<keyword evidence="9" id="KW-1133">Transmembrane helix</keyword>
<evidence type="ECO:0000256" key="3">
    <source>
        <dbReference type="ARBA" id="ARBA00022723"/>
    </source>
</evidence>
<dbReference type="AlphaFoldDB" id="A0A2U1LCL4"/>
<dbReference type="InterPro" id="IPR036396">
    <property type="entry name" value="Cyt_P450_sf"/>
</dbReference>
<evidence type="ECO:0000313" key="11">
    <source>
        <dbReference type="Proteomes" id="UP000245207"/>
    </source>
</evidence>
<dbReference type="PROSITE" id="PS00086">
    <property type="entry name" value="CYTOCHROME_P450"/>
    <property type="match status" value="1"/>
</dbReference>
<feature type="binding site" description="axial binding residue" evidence="7">
    <location>
        <position position="463"/>
    </location>
    <ligand>
        <name>heme</name>
        <dbReference type="ChEBI" id="CHEBI:30413"/>
    </ligand>
    <ligandPart>
        <name>Fe</name>
        <dbReference type="ChEBI" id="CHEBI:18248"/>
    </ligandPart>
</feature>
<keyword evidence="9" id="KW-0472">Membrane</keyword>
<evidence type="ECO:0000256" key="6">
    <source>
        <dbReference type="ARBA" id="ARBA00023033"/>
    </source>
</evidence>
<dbReference type="OrthoDB" id="2789670at2759"/>
<organism evidence="10 11">
    <name type="scientific">Artemisia annua</name>
    <name type="common">Sweet wormwood</name>
    <dbReference type="NCBI Taxonomy" id="35608"/>
    <lineage>
        <taxon>Eukaryota</taxon>
        <taxon>Viridiplantae</taxon>
        <taxon>Streptophyta</taxon>
        <taxon>Embryophyta</taxon>
        <taxon>Tracheophyta</taxon>
        <taxon>Spermatophyta</taxon>
        <taxon>Magnoliopsida</taxon>
        <taxon>eudicotyledons</taxon>
        <taxon>Gunneridae</taxon>
        <taxon>Pentapetalae</taxon>
        <taxon>asterids</taxon>
        <taxon>campanulids</taxon>
        <taxon>Asterales</taxon>
        <taxon>Asteraceae</taxon>
        <taxon>Asteroideae</taxon>
        <taxon>Anthemideae</taxon>
        <taxon>Artemisiinae</taxon>
        <taxon>Artemisia</taxon>
    </lineage>
</organism>
<evidence type="ECO:0000256" key="4">
    <source>
        <dbReference type="ARBA" id="ARBA00023002"/>
    </source>
</evidence>
<sequence>MSMLLLQENYTLIVGGLAIILIYCLSFIYKNKNTTNAPKVGGAWPIIGHFKLFNGSSGLPHVALASMADRYGPIFTVQLGIRRILVVSNSEIVKEIFTIHDTSVSDRPKYLAAKILGQNYASFSFTPYGPYWRGMRKIISSELLSSSRLEKLKDICMFELENAIKNIHQLWSKKRDEEGKVLVDMKKWFWELNLNIVLRTVVGKRYTGSLDGEDEEEMKKRHDLMRDWFQYLGRFVVGDALPFLGWLDLGGYEKTMKRIASELDSMADKWLDEHRQKRDSSNTKGGRDFIDVMISEVKDDGLWGYDADTIIKATCMTLIVNIADTTTVMLTWTLSLLLNNHHVLKKAQEELWTHVGGDRQVNNSDIKNLLYLQAIVKETLRLYPAAFLGGPRAFSKDCTIAGYHVPKGTWLLINMWKLHRDPNTWSDAFEFRPERFLTSNHKDIDVKGTSFELIPFGVGRRACPGMGLGLQMLHIVLATLLQNFEMSTPNGAEVDMTESVGITNAKATPLEVLVAPNFPRQ</sequence>
<reference evidence="10 11" key="1">
    <citation type="journal article" date="2018" name="Mol. Plant">
        <title>The genome of Artemisia annua provides insight into the evolution of Asteraceae family and artemisinin biosynthesis.</title>
        <authorList>
            <person name="Shen Q."/>
            <person name="Zhang L."/>
            <person name="Liao Z."/>
            <person name="Wang S."/>
            <person name="Yan T."/>
            <person name="Shi P."/>
            <person name="Liu M."/>
            <person name="Fu X."/>
            <person name="Pan Q."/>
            <person name="Wang Y."/>
            <person name="Lv Z."/>
            <person name="Lu X."/>
            <person name="Zhang F."/>
            <person name="Jiang W."/>
            <person name="Ma Y."/>
            <person name="Chen M."/>
            <person name="Hao X."/>
            <person name="Li L."/>
            <person name="Tang Y."/>
            <person name="Lv G."/>
            <person name="Zhou Y."/>
            <person name="Sun X."/>
            <person name="Brodelius P.E."/>
            <person name="Rose J.K.C."/>
            <person name="Tang K."/>
        </authorList>
    </citation>
    <scope>NUCLEOTIDE SEQUENCE [LARGE SCALE GENOMIC DNA]</scope>
    <source>
        <strain evidence="11">cv. Huhao1</strain>
        <tissue evidence="10">Leaf</tissue>
    </source>
</reference>
<dbReference type="EMBL" id="PKPP01010146">
    <property type="protein sequence ID" value="PWA46706.1"/>
    <property type="molecule type" value="Genomic_DNA"/>
</dbReference>
<feature type="transmembrane region" description="Helical" evidence="9">
    <location>
        <begin position="228"/>
        <end position="247"/>
    </location>
</feature>
<name>A0A2U1LCL4_ARTAN</name>
<dbReference type="GO" id="GO:0004497">
    <property type="term" value="F:monooxygenase activity"/>
    <property type="evidence" value="ECO:0007669"/>
    <property type="project" value="UniProtKB-KW"/>
</dbReference>
<dbReference type="InterPro" id="IPR050651">
    <property type="entry name" value="Plant_Cytochrome_P450_Monoox"/>
</dbReference>